<evidence type="ECO:0000313" key="3">
    <source>
        <dbReference type="EMBL" id="ERT03572.1"/>
    </source>
</evidence>
<dbReference type="Pfam" id="PF17803">
    <property type="entry name" value="Cadherin_4"/>
    <property type="match status" value="1"/>
</dbReference>
<protein>
    <recommendedName>
        <fullName evidence="2">RapA2 cadherin-like domain-containing protein</fullName>
    </recommendedName>
</protein>
<feature type="compositionally biased region" description="Low complexity" evidence="1">
    <location>
        <begin position="79"/>
        <end position="88"/>
    </location>
</feature>
<dbReference type="AlphaFoldDB" id="U7Q8N9"/>
<evidence type="ECO:0000313" key="4">
    <source>
        <dbReference type="Proteomes" id="UP000017127"/>
    </source>
</evidence>
<gene>
    <name evidence="3" type="ORF">M595_6490</name>
</gene>
<proteinExistence type="predicted"/>
<accession>U7Q8N9</accession>
<dbReference type="Gene3D" id="2.60.40.2810">
    <property type="match status" value="1"/>
</dbReference>
<dbReference type="Pfam" id="PF17963">
    <property type="entry name" value="Big_9"/>
    <property type="match status" value="1"/>
</dbReference>
<keyword evidence="4" id="KW-1185">Reference proteome</keyword>
<feature type="domain" description="RapA2 cadherin-like" evidence="2">
    <location>
        <begin position="81"/>
        <end position="155"/>
    </location>
</feature>
<dbReference type="RefSeq" id="WP_023070013.1">
    <property type="nucleotide sequence ID" value="NZ_AUZM01000359.1"/>
</dbReference>
<dbReference type="EMBL" id="AUZM01000359">
    <property type="protein sequence ID" value="ERT03572.1"/>
    <property type="molecule type" value="Genomic_DNA"/>
</dbReference>
<evidence type="ECO:0000259" key="2">
    <source>
        <dbReference type="Pfam" id="PF17803"/>
    </source>
</evidence>
<dbReference type="InterPro" id="IPR040853">
    <property type="entry name" value="RapA2_cadherin-like"/>
</dbReference>
<reference evidence="3 4" key="1">
    <citation type="journal article" date="2013" name="Front. Microbiol.">
        <title>Comparative genomic analyses of the cyanobacterium, Lyngbya aestuarii BL J, a powerful hydrogen producer.</title>
        <authorList>
            <person name="Kothari A."/>
            <person name="Vaughn M."/>
            <person name="Garcia-Pichel F."/>
        </authorList>
    </citation>
    <scope>NUCLEOTIDE SEQUENCE [LARGE SCALE GENOMIC DNA]</scope>
    <source>
        <strain evidence="3 4">BL J</strain>
    </source>
</reference>
<name>U7Q8N9_9CYAN</name>
<feature type="region of interest" description="Disordered" evidence="1">
    <location>
        <begin position="1"/>
        <end position="156"/>
    </location>
</feature>
<sequence length="156" mass="16571">VSLNVLENDTDSEGNIDPTTVDLNPDTPEQETTREIPGEGTYSVDDNGVVTFEPEPGFTGDSTINYTVEDEEGQPSEPAPINITVNPPANVPPTTVPDQGVTTEGEPVSLNVLENDTDSEGNIDPTTVDLNPDTPEQETTREIPGEGTYSVDDNGV</sequence>
<feature type="non-terminal residue" evidence="3">
    <location>
        <position position="1"/>
    </location>
</feature>
<organism evidence="3 4">
    <name type="scientific">Lyngbya aestuarii BL J</name>
    <dbReference type="NCBI Taxonomy" id="1348334"/>
    <lineage>
        <taxon>Bacteria</taxon>
        <taxon>Bacillati</taxon>
        <taxon>Cyanobacteriota</taxon>
        <taxon>Cyanophyceae</taxon>
        <taxon>Oscillatoriophycideae</taxon>
        <taxon>Oscillatoriales</taxon>
        <taxon>Microcoleaceae</taxon>
        <taxon>Lyngbya</taxon>
    </lineage>
</organism>
<feature type="non-terminal residue" evidence="3">
    <location>
        <position position="156"/>
    </location>
</feature>
<dbReference type="Proteomes" id="UP000017127">
    <property type="component" value="Unassembled WGS sequence"/>
</dbReference>
<evidence type="ECO:0000256" key="1">
    <source>
        <dbReference type="SAM" id="MobiDB-lite"/>
    </source>
</evidence>
<comment type="caution">
    <text evidence="3">The sequence shown here is derived from an EMBL/GenBank/DDBJ whole genome shotgun (WGS) entry which is preliminary data.</text>
</comment>